<keyword evidence="3" id="KW-1185">Reference proteome</keyword>
<dbReference type="Proteomes" id="UP000011682">
    <property type="component" value="Unassembled WGS sequence"/>
</dbReference>
<sequence>MTLPTSIISQTALIPGASTPGAADHPGYNHTPTLESGQWGPTPFLPSGRQGD</sequence>
<name>S9PJV0_CYSF2</name>
<reference evidence="2" key="1">
    <citation type="submission" date="2013-05" db="EMBL/GenBank/DDBJ databases">
        <title>Genome assembly of Cystobacter fuscus DSM 2262.</title>
        <authorList>
            <person name="Sharma G."/>
            <person name="Khatri I."/>
            <person name="Kaur C."/>
            <person name="Mayilraj S."/>
            <person name="Subramanian S."/>
        </authorList>
    </citation>
    <scope>NUCLEOTIDE SEQUENCE [LARGE SCALE GENOMIC DNA]</scope>
    <source>
        <strain evidence="2">DSM 2262</strain>
    </source>
</reference>
<evidence type="ECO:0000313" key="2">
    <source>
        <dbReference type="EMBL" id="EPX62712.1"/>
    </source>
</evidence>
<dbReference type="AlphaFoldDB" id="S9PJV0"/>
<accession>S9PJV0</accession>
<feature type="region of interest" description="Disordered" evidence="1">
    <location>
        <begin position="1"/>
        <end position="52"/>
    </location>
</feature>
<gene>
    <name evidence="2" type="ORF">D187_008900</name>
</gene>
<comment type="caution">
    <text evidence="2">The sequence shown here is derived from an EMBL/GenBank/DDBJ whole genome shotgun (WGS) entry which is preliminary data.</text>
</comment>
<evidence type="ECO:0000256" key="1">
    <source>
        <dbReference type="SAM" id="MobiDB-lite"/>
    </source>
</evidence>
<organism evidence="2 3">
    <name type="scientific">Cystobacter fuscus (strain ATCC 25194 / DSM 2262 / NBRC 100088 / M29)</name>
    <dbReference type="NCBI Taxonomy" id="1242864"/>
    <lineage>
        <taxon>Bacteria</taxon>
        <taxon>Pseudomonadati</taxon>
        <taxon>Myxococcota</taxon>
        <taxon>Myxococcia</taxon>
        <taxon>Myxococcales</taxon>
        <taxon>Cystobacterineae</taxon>
        <taxon>Archangiaceae</taxon>
        <taxon>Cystobacter</taxon>
    </lineage>
</organism>
<proteinExistence type="predicted"/>
<evidence type="ECO:0000313" key="3">
    <source>
        <dbReference type="Proteomes" id="UP000011682"/>
    </source>
</evidence>
<protein>
    <submittedName>
        <fullName evidence="2">Uncharacterized protein</fullName>
    </submittedName>
</protein>
<dbReference type="EMBL" id="ANAH02000007">
    <property type="protein sequence ID" value="EPX62712.1"/>
    <property type="molecule type" value="Genomic_DNA"/>
</dbReference>
<feature type="compositionally biased region" description="Polar residues" evidence="1">
    <location>
        <begin position="1"/>
        <end position="12"/>
    </location>
</feature>